<sequence>MKVGKCFEFDAAHRLPDYKGKCANLHGHRWKFQVVIEGEVDKKTGMVKDFNELKRVVEVLVLDELDHTYLNKKIKNPTAENIATWIFNTLKKQGGLDIVKVRLWETPTSFVETTNED</sequence>
<dbReference type="SUPFAM" id="SSF55620">
    <property type="entry name" value="Tetrahydrobiopterin biosynthesis enzymes-like"/>
    <property type="match status" value="1"/>
</dbReference>
<comment type="pathway">
    <text evidence="1 8">Purine metabolism; 7-cyano-7-deazaguanine biosynthesis.</text>
</comment>
<dbReference type="GO" id="GO:0070497">
    <property type="term" value="F:6-carboxytetrahydropterin synthase activity"/>
    <property type="evidence" value="ECO:0007669"/>
    <property type="project" value="UniProtKB-EC"/>
</dbReference>
<dbReference type="PIRSF" id="PIRSF006113">
    <property type="entry name" value="PTP_synth"/>
    <property type="match status" value="1"/>
</dbReference>
<reference evidence="11" key="1">
    <citation type="journal article" date="2020" name="mSystems">
        <title>Genome- and Community-Level Interaction Insights into Carbon Utilization and Element Cycling Functions of Hydrothermarchaeota in Hydrothermal Sediment.</title>
        <authorList>
            <person name="Zhou Z."/>
            <person name="Liu Y."/>
            <person name="Xu W."/>
            <person name="Pan J."/>
            <person name="Luo Z.H."/>
            <person name="Li M."/>
        </authorList>
    </citation>
    <scope>NUCLEOTIDE SEQUENCE [LARGE SCALE GENOMIC DNA]</scope>
    <source>
        <strain evidence="11">SpSt-794</strain>
    </source>
</reference>
<evidence type="ECO:0000256" key="5">
    <source>
        <dbReference type="ARBA" id="ARBA00022833"/>
    </source>
</evidence>
<comment type="caution">
    <text evidence="11">The sequence shown here is derived from an EMBL/GenBank/DDBJ whole genome shotgun (WGS) entry which is preliminary data.</text>
</comment>
<feature type="binding site" evidence="10">
    <location>
        <position position="26"/>
    </location>
    <ligand>
        <name>Zn(2+)</name>
        <dbReference type="ChEBI" id="CHEBI:29105"/>
    </ligand>
</feature>
<dbReference type="AlphaFoldDB" id="A0A7C4XT94"/>
<evidence type="ECO:0000256" key="8">
    <source>
        <dbReference type="PIRNR" id="PIRNR006113"/>
    </source>
</evidence>
<evidence type="ECO:0000313" key="11">
    <source>
        <dbReference type="EMBL" id="HGW60716.1"/>
    </source>
</evidence>
<dbReference type="EMBL" id="DTHV01000146">
    <property type="protein sequence ID" value="HGW60716.1"/>
    <property type="molecule type" value="Genomic_DNA"/>
</dbReference>
<dbReference type="InterPro" id="IPR007115">
    <property type="entry name" value="6-PTP_synth/QueD"/>
</dbReference>
<gene>
    <name evidence="11" type="primary">queD</name>
    <name evidence="11" type="ORF">ENV82_04735</name>
</gene>
<evidence type="ECO:0000256" key="1">
    <source>
        <dbReference type="ARBA" id="ARBA00005061"/>
    </source>
</evidence>
<feature type="binding site" evidence="10">
    <location>
        <position position="28"/>
    </location>
    <ligand>
        <name>Zn(2+)</name>
        <dbReference type="ChEBI" id="CHEBI:29105"/>
    </ligand>
</feature>
<feature type="active site" description="Proton acceptor" evidence="9">
    <location>
        <position position="22"/>
    </location>
</feature>
<evidence type="ECO:0000256" key="2">
    <source>
        <dbReference type="ARBA" id="ARBA00008900"/>
    </source>
</evidence>
<dbReference type="GO" id="GO:0008616">
    <property type="term" value="P:tRNA queuosine(34) biosynthetic process"/>
    <property type="evidence" value="ECO:0007669"/>
    <property type="project" value="UniProtKB-KW"/>
</dbReference>
<proteinExistence type="inferred from homology"/>
<feature type="binding site" evidence="10">
    <location>
        <position position="13"/>
    </location>
    <ligand>
        <name>Zn(2+)</name>
        <dbReference type="ChEBI" id="CHEBI:29105"/>
    </ligand>
</feature>
<dbReference type="UniPathway" id="UPA00391"/>
<evidence type="ECO:0000256" key="10">
    <source>
        <dbReference type="PIRSR" id="PIRSR006113-2"/>
    </source>
</evidence>
<evidence type="ECO:0000256" key="9">
    <source>
        <dbReference type="PIRSR" id="PIRSR006113-1"/>
    </source>
</evidence>
<dbReference type="NCBIfam" id="TIGR03367">
    <property type="entry name" value="queuosine_QueD"/>
    <property type="match status" value="1"/>
</dbReference>
<keyword evidence="8" id="KW-0671">Queuosine biosynthesis</keyword>
<keyword evidence="5 8" id="KW-0862">Zinc</keyword>
<comment type="cofactor">
    <cofactor evidence="8 10">
        <name>Zn(2+)</name>
        <dbReference type="ChEBI" id="CHEBI:29105"/>
    </cofactor>
    <text evidence="8 10">Binds 1 zinc ion per subunit.</text>
</comment>
<evidence type="ECO:0000256" key="7">
    <source>
        <dbReference type="ARBA" id="ARBA00048807"/>
    </source>
</evidence>
<keyword evidence="4 8" id="KW-0479">Metal-binding</keyword>
<dbReference type="GO" id="GO:0046872">
    <property type="term" value="F:metal ion binding"/>
    <property type="evidence" value="ECO:0007669"/>
    <property type="project" value="UniProtKB-KW"/>
</dbReference>
<name>A0A7C4XT94_9BACT</name>
<feature type="active site" description="Charge relay system" evidence="9">
    <location>
        <position position="105"/>
    </location>
</feature>
<dbReference type="InterPro" id="IPR038418">
    <property type="entry name" value="6-PTP_synth/QueD_sf"/>
</dbReference>
<evidence type="ECO:0000256" key="4">
    <source>
        <dbReference type="ARBA" id="ARBA00022723"/>
    </source>
</evidence>
<dbReference type="PANTHER" id="PTHR12589">
    <property type="entry name" value="PYRUVOYL TETRAHYDROBIOPTERIN SYNTHASE"/>
    <property type="match status" value="1"/>
</dbReference>
<evidence type="ECO:0000256" key="3">
    <source>
        <dbReference type="ARBA" id="ARBA00018141"/>
    </source>
</evidence>
<dbReference type="PANTHER" id="PTHR12589:SF7">
    <property type="entry name" value="6-PYRUVOYL TETRAHYDROBIOPTERIN SYNTHASE"/>
    <property type="match status" value="1"/>
</dbReference>
<dbReference type="EC" id="4.-.-.-" evidence="8"/>
<protein>
    <recommendedName>
        <fullName evidence="3 8">6-carboxy-5,6,7,8-tetrahydropterin synthase</fullName>
        <ecNumber evidence="8">4.-.-.-</ecNumber>
    </recommendedName>
</protein>
<keyword evidence="6 8" id="KW-0456">Lyase</keyword>
<dbReference type="Pfam" id="PF01242">
    <property type="entry name" value="PTPS"/>
    <property type="match status" value="1"/>
</dbReference>
<evidence type="ECO:0000256" key="6">
    <source>
        <dbReference type="ARBA" id="ARBA00023239"/>
    </source>
</evidence>
<accession>A0A7C4XT94</accession>
<comment type="catalytic activity">
    <reaction evidence="7 8">
        <text>7,8-dihydroneopterin 3'-triphosphate + H2O = 6-carboxy-5,6,7,8-tetrahydropterin + triphosphate + acetaldehyde + 2 H(+)</text>
        <dbReference type="Rhea" id="RHEA:27966"/>
        <dbReference type="ChEBI" id="CHEBI:15343"/>
        <dbReference type="ChEBI" id="CHEBI:15377"/>
        <dbReference type="ChEBI" id="CHEBI:15378"/>
        <dbReference type="ChEBI" id="CHEBI:18036"/>
        <dbReference type="ChEBI" id="CHEBI:58462"/>
        <dbReference type="ChEBI" id="CHEBI:61032"/>
        <dbReference type="EC" id="4.1.2.50"/>
    </reaction>
</comment>
<feature type="active site" description="Charge relay system" evidence="9">
    <location>
        <position position="67"/>
    </location>
</feature>
<comment type="similarity">
    <text evidence="2 8">Belongs to the PTPS family. QueD subfamily.</text>
</comment>
<organism evidence="11">
    <name type="scientific">Caldisericum exile</name>
    <dbReference type="NCBI Taxonomy" id="693075"/>
    <lineage>
        <taxon>Bacteria</taxon>
        <taxon>Pseudomonadati</taxon>
        <taxon>Caldisericota/Cryosericota group</taxon>
        <taxon>Caldisericota</taxon>
        <taxon>Caldisericia</taxon>
        <taxon>Caldisericales</taxon>
        <taxon>Caldisericaceae</taxon>
        <taxon>Caldisericum</taxon>
    </lineage>
</organism>
<dbReference type="Gene3D" id="3.30.479.10">
    <property type="entry name" value="6-pyruvoyl tetrahydropterin synthase/QueD"/>
    <property type="match status" value="1"/>
</dbReference>